<sequence length="343" mass="36473">MAMKEDCCAMQLIDSNSVFNAAGFDRFAKKVKLAELGLSYAVVAIMGPQHSATSLQQSFTAKFKGERFKRLMIMGNFSLLAAAARRLEGKVALITGGASGIGESTARLFSKHGARVVIADVQDDLAESVCRDLSSSSTSFVHCDVTKEEDVENAVKTATRKYGKLDIMFNNAGIGGIAKPNILDNDKAEFEQVIRVNLVGAFLGIKHAARVMIPAGHGSIINTASVCSTIGGGSSHAYTSSKHGIVGLVRNTAVELGQHGIRVNCVSPYIVATPLAKNFFKLDDDGVHGAYSNLKGGVLKAEDIAEAALYLGSDESKYVSGHNLLVDGGFTIVNPRFCMFEQS</sequence>
<accession>A0A314ZD69</accession>
<keyword evidence="4" id="KW-1185">Reference proteome</keyword>
<dbReference type="PRINTS" id="PR00081">
    <property type="entry name" value="GDHRDH"/>
</dbReference>
<dbReference type="STRING" id="2094558.A0A314ZD69"/>
<dbReference type="InterPro" id="IPR002347">
    <property type="entry name" value="SDR_fam"/>
</dbReference>
<organism evidence="3 4">
    <name type="scientific">Prunus yedoensis var. nudiflora</name>
    <dbReference type="NCBI Taxonomy" id="2094558"/>
    <lineage>
        <taxon>Eukaryota</taxon>
        <taxon>Viridiplantae</taxon>
        <taxon>Streptophyta</taxon>
        <taxon>Embryophyta</taxon>
        <taxon>Tracheophyta</taxon>
        <taxon>Spermatophyta</taxon>
        <taxon>Magnoliopsida</taxon>
        <taxon>eudicotyledons</taxon>
        <taxon>Gunneridae</taxon>
        <taxon>Pentapetalae</taxon>
        <taxon>rosids</taxon>
        <taxon>fabids</taxon>
        <taxon>Rosales</taxon>
        <taxon>Rosaceae</taxon>
        <taxon>Amygdaloideae</taxon>
        <taxon>Amygdaleae</taxon>
        <taxon>Prunus</taxon>
    </lineage>
</organism>
<name>A0A314ZD69_PRUYE</name>
<dbReference type="InterPro" id="IPR036291">
    <property type="entry name" value="NAD(P)-bd_dom_sf"/>
</dbReference>
<reference evidence="3 4" key="1">
    <citation type="submission" date="2018-02" db="EMBL/GenBank/DDBJ databases">
        <title>Draft genome of wild Prunus yedoensis var. nudiflora.</title>
        <authorList>
            <person name="Baek S."/>
            <person name="Kim J.-H."/>
            <person name="Choi K."/>
            <person name="Kim G.-B."/>
            <person name="Cho A."/>
            <person name="Jang H."/>
            <person name="Shin C.-H."/>
            <person name="Yu H.-J."/>
            <person name="Mun J.-H."/>
        </authorList>
    </citation>
    <scope>NUCLEOTIDE SEQUENCE [LARGE SCALE GENOMIC DNA]</scope>
    <source>
        <strain evidence="4">cv. Jeju island</strain>
        <tissue evidence="3">Leaf</tissue>
    </source>
</reference>
<dbReference type="FunFam" id="3.40.50.720:FF:000084">
    <property type="entry name" value="Short-chain dehydrogenase reductase"/>
    <property type="match status" value="1"/>
</dbReference>
<dbReference type="CDD" id="cd05326">
    <property type="entry name" value="secoisolariciresinol-DH_like_SDR_c"/>
    <property type="match status" value="1"/>
</dbReference>
<dbReference type="PANTHER" id="PTHR43180:SF30">
    <property type="entry name" value="MOMILACTONE A SYNTHASE"/>
    <property type="match status" value="1"/>
</dbReference>
<proteinExistence type="inferred from homology"/>
<dbReference type="SUPFAM" id="SSF51735">
    <property type="entry name" value="NAD(P)-binding Rossmann-fold domains"/>
    <property type="match status" value="1"/>
</dbReference>
<gene>
    <name evidence="3" type="ORF">Pyn_27889</name>
</gene>
<keyword evidence="2" id="KW-0560">Oxidoreductase</keyword>
<evidence type="ECO:0000313" key="3">
    <source>
        <dbReference type="EMBL" id="PQQ15128.1"/>
    </source>
</evidence>
<dbReference type="PANTHER" id="PTHR43180">
    <property type="entry name" value="3-OXOACYL-(ACYL-CARRIER-PROTEIN) REDUCTASE (AFU_ORTHOLOGUE AFUA_6G11210)"/>
    <property type="match status" value="1"/>
</dbReference>
<dbReference type="Proteomes" id="UP000250321">
    <property type="component" value="Unassembled WGS sequence"/>
</dbReference>
<comment type="caution">
    <text evidence="3">The sequence shown here is derived from an EMBL/GenBank/DDBJ whole genome shotgun (WGS) entry which is preliminary data.</text>
</comment>
<dbReference type="NCBIfam" id="NF005559">
    <property type="entry name" value="PRK07231.1"/>
    <property type="match status" value="1"/>
</dbReference>
<dbReference type="InterPro" id="IPR020904">
    <property type="entry name" value="Sc_DH/Rdtase_CS"/>
</dbReference>
<dbReference type="OrthoDB" id="294295at2759"/>
<dbReference type="AlphaFoldDB" id="A0A314ZD69"/>
<dbReference type="InterPro" id="IPR045309">
    <property type="entry name" value="ABA2-like"/>
</dbReference>
<evidence type="ECO:0000256" key="1">
    <source>
        <dbReference type="ARBA" id="ARBA00006484"/>
    </source>
</evidence>
<evidence type="ECO:0000256" key="2">
    <source>
        <dbReference type="ARBA" id="ARBA00023002"/>
    </source>
</evidence>
<dbReference type="EMBL" id="PJQY01000238">
    <property type="protein sequence ID" value="PQQ15128.1"/>
    <property type="molecule type" value="Genomic_DNA"/>
</dbReference>
<dbReference type="Pfam" id="PF13561">
    <property type="entry name" value="adh_short_C2"/>
    <property type="match status" value="1"/>
</dbReference>
<dbReference type="PRINTS" id="PR00080">
    <property type="entry name" value="SDRFAMILY"/>
</dbReference>
<dbReference type="GO" id="GO:0016616">
    <property type="term" value="F:oxidoreductase activity, acting on the CH-OH group of donors, NAD or NADP as acceptor"/>
    <property type="evidence" value="ECO:0007669"/>
    <property type="project" value="InterPro"/>
</dbReference>
<comment type="similarity">
    <text evidence="1">Belongs to the short-chain dehydrogenases/reductases (SDR) family.</text>
</comment>
<evidence type="ECO:0000313" key="4">
    <source>
        <dbReference type="Proteomes" id="UP000250321"/>
    </source>
</evidence>
<dbReference type="PROSITE" id="PS00061">
    <property type="entry name" value="ADH_SHORT"/>
    <property type="match status" value="1"/>
</dbReference>
<dbReference type="Gene3D" id="3.40.50.720">
    <property type="entry name" value="NAD(P)-binding Rossmann-like Domain"/>
    <property type="match status" value="1"/>
</dbReference>
<protein>
    <submittedName>
        <fullName evidence="3">Secoisolariciresinol dehydrogenase-like</fullName>
    </submittedName>
</protein>